<organism evidence="3 4">
    <name type="scientific">Microbotryum intermedium</name>
    <dbReference type="NCBI Taxonomy" id="269621"/>
    <lineage>
        <taxon>Eukaryota</taxon>
        <taxon>Fungi</taxon>
        <taxon>Dikarya</taxon>
        <taxon>Basidiomycota</taxon>
        <taxon>Pucciniomycotina</taxon>
        <taxon>Microbotryomycetes</taxon>
        <taxon>Microbotryales</taxon>
        <taxon>Microbotryaceae</taxon>
        <taxon>Microbotryum</taxon>
    </lineage>
</organism>
<dbReference type="PANTHER" id="PTHR11863">
    <property type="entry name" value="STEROL DESATURASE"/>
    <property type="match status" value="1"/>
</dbReference>
<feature type="transmembrane region" description="Helical" evidence="2">
    <location>
        <begin position="71"/>
        <end position="92"/>
    </location>
</feature>
<proteinExistence type="predicted"/>
<dbReference type="Proteomes" id="UP000198372">
    <property type="component" value="Unassembled WGS sequence"/>
</dbReference>
<dbReference type="AlphaFoldDB" id="A0A238F004"/>
<name>A0A238F004_9BASI</name>
<dbReference type="OrthoDB" id="408954at2759"/>
<dbReference type="InterPro" id="IPR050307">
    <property type="entry name" value="Sterol_Desaturase_Related"/>
</dbReference>
<keyword evidence="2" id="KW-1133">Transmembrane helix</keyword>
<gene>
    <name evidence="3" type="ORF">BQ2448_5071</name>
</gene>
<evidence type="ECO:0000313" key="4">
    <source>
        <dbReference type="Proteomes" id="UP000198372"/>
    </source>
</evidence>
<dbReference type="STRING" id="269621.A0A238F004"/>
<feature type="transmembrane region" description="Helical" evidence="2">
    <location>
        <begin position="31"/>
        <end position="51"/>
    </location>
</feature>
<evidence type="ECO:0000313" key="3">
    <source>
        <dbReference type="EMBL" id="SCV67460.1"/>
    </source>
</evidence>
<accession>A0A238F004</accession>
<feature type="transmembrane region" description="Helical" evidence="2">
    <location>
        <begin position="159"/>
        <end position="177"/>
    </location>
</feature>
<keyword evidence="2" id="KW-0472">Membrane</keyword>
<feature type="transmembrane region" description="Helical" evidence="2">
    <location>
        <begin position="249"/>
        <end position="270"/>
    </location>
</feature>
<feature type="transmembrane region" description="Helical" evidence="2">
    <location>
        <begin position="121"/>
        <end position="139"/>
    </location>
</feature>
<dbReference type="EMBL" id="FMSP01000002">
    <property type="protein sequence ID" value="SCV67460.1"/>
    <property type="molecule type" value="Genomic_DNA"/>
</dbReference>
<feature type="compositionally biased region" description="Basic and acidic residues" evidence="1">
    <location>
        <begin position="384"/>
        <end position="398"/>
    </location>
</feature>
<sequence>MKAAPPDTEIPYDGKEHQWARKRETRLNGKIISTLPNVLIIGFTIWVNQSIFGYEAYKLMSRTFSPYTINLWGTFIITSVVYWIGGLIFMAFDLYEPLHKILKPCKLQPDKRISVADYKKVCWIVLRNQVLVALPLSWAMATYRPLSTTAPLPGAFETIYTYMFCTLCMEAGFFYVHRLFHHPKLYKHVHKLHHRESLSKDFKTRVAEDVLTAMVGSYLRLAPSSTEFTAPVALASTYCTLPEHLFSNLLPIVLGILILGAHWSMMIMFFCSLELGTLNTHSGYNFVGGFNSLYHDWHHYAYTENFGPLDYRAHTFWPRLSDRLATVEVMDELGVSLCLSSTQTCTFGGIFDKIYGTNTAFTSWIEELTRRESNDGAGSSSDDVVSKARKELARKEDAGETFVPSVY</sequence>
<keyword evidence="4" id="KW-1185">Reference proteome</keyword>
<evidence type="ECO:0000256" key="2">
    <source>
        <dbReference type="SAM" id="Phobius"/>
    </source>
</evidence>
<evidence type="ECO:0000256" key="1">
    <source>
        <dbReference type="SAM" id="MobiDB-lite"/>
    </source>
</evidence>
<reference evidence="4" key="1">
    <citation type="submission" date="2016-09" db="EMBL/GenBank/DDBJ databases">
        <authorList>
            <person name="Jeantristanb JTB J.-T."/>
            <person name="Ricardo R."/>
        </authorList>
    </citation>
    <scope>NUCLEOTIDE SEQUENCE [LARGE SCALE GENOMIC DNA]</scope>
</reference>
<keyword evidence="2" id="KW-0812">Transmembrane</keyword>
<feature type="region of interest" description="Disordered" evidence="1">
    <location>
        <begin position="372"/>
        <end position="407"/>
    </location>
</feature>
<protein>
    <submittedName>
        <fullName evidence="3">BQ2448_5071 protein</fullName>
    </submittedName>
</protein>